<organism evidence="2 3">
    <name type="scientific">Phenylobacterium hankyongense</name>
    <dbReference type="NCBI Taxonomy" id="1813876"/>
    <lineage>
        <taxon>Bacteria</taxon>
        <taxon>Pseudomonadati</taxon>
        <taxon>Pseudomonadota</taxon>
        <taxon>Alphaproteobacteria</taxon>
        <taxon>Caulobacterales</taxon>
        <taxon>Caulobacteraceae</taxon>
        <taxon>Phenylobacterium</taxon>
    </lineage>
</organism>
<sequence>MSNPIVDPLVEVVDTSATSELVDIDATADGAVTVTLNRPARKNAFDADLISALEEAFQTLQGAEGVRVIFVRGAGGTFSAGADLDWMRAAADRSEADNRDDAFQMAKMLKQLWDIPALTVALVEGAAFGGGVGLAAACDLAVATAATRFSFSEVRLGLIPATISPYVVQAIGPRTARGLFATGQVFDAAHAQRIGLVSEVVADTAALEAARDRISREIMDCAPGAVAEAKRLVADVYAQEIDHGLMEDTARRIAGARVGPEGQEGVRAFLERRKPSWATGE</sequence>
<dbReference type="SUPFAM" id="SSF52096">
    <property type="entry name" value="ClpP/crotonase"/>
    <property type="match status" value="1"/>
</dbReference>
<protein>
    <submittedName>
        <fullName evidence="2">Enoyl-CoA hydratase/isomerase family protein</fullName>
        <ecNumber evidence="2">4.2.1.17</ecNumber>
    </submittedName>
</protein>
<dbReference type="GO" id="GO:0004300">
    <property type="term" value="F:enoyl-CoA hydratase activity"/>
    <property type="evidence" value="ECO:0007669"/>
    <property type="project" value="UniProtKB-EC"/>
</dbReference>
<comment type="similarity">
    <text evidence="1">Belongs to the enoyl-CoA hydratase/isomerase family.</text>
</comment>
<keyword evidence="2" id="KW-0413">Isomerase</keyword>
<evidence type="ECO:0000313" key="3">
    <source>
        <dbReference type="Proteomes" id="UP000249842"/>
    </source>
</evidence>
<dbReference type="Proteomes" id="UP000249842">
    <property type="component" value="Unassembled WGS sequence"/>
</dbReference>
<accession>A0A328B4R1</accession>
<dbReference type="OrthoDB" id="9795613at2"/>
<dbReference type="AlphaFoldDB" id="A0A328B4R1"/>
<dbReference type="Gene3D" id="3.90.226.10">
    <property type="entry name" value="2-enoyl-CoA Hydratase, Chain A, domain 1"/>
    <property type="match status" value="1"/>
</dbReference>
<dbReference type="EC" id="4.2.1.17" evidence="2"/>
<dbReference type="PANTHER" id="PTHR42964">
    <property type="entry name" value="ENOYL-COA HYDRATASE"/>
    <property type="match status" value="1"/>
</dbReference>
<dbReference type="RefSeq" id="WP_111458845.1">
    <property type="nucleotide sequence ID" value="NZ_QFYP01000001.1"/>
</dbReference>
<dbReference type="InterPro" id="IPR001753">
    <property type="entry name" value="Enoyl-CoA_hydra/iso"/>
</dbReference>
<evidence type="ECO:0000313" key="2">
    <source>
        <dbReference type="EMBL" id="RAK61555.1"/>
    </source>
</evidence>
<dbReference type="GO" id="GO:0008300">
    <property type="term" value="P:isoprenoid catabolic process"/>
    <property type="evidence" value="ECO:0007669"/>
    <property type="project" value="TreeGrafter"/>
</dbReference>
<keyword evidence="3" id="KW-1185">Reference proteome</keyword>
<dbReference type="Pfam" id="PF00378">
    <property type="entry name" value="ECH_1"/>
    <property type="match status" value="1"/>
</dbReference>
<gene>
    <name evidence="2" type="ORF">DJ021_17985</name>
</gene>
<dbReference type="InterPro" id="IPR051683">
    <property type="entry name" value="Enoyl-CoA_Hydratase/Isomerase"/>
</dbReference>
<keyword evidence="2" id="KW-0456">Lyase</keyword>
<dbReference type="GO" id="GO:0016853">
    <property type="term" value="F:isomerase activity"/>
    <property type="evidence" value="ECO:0007669"/>
    <property type="project" value="UniProtKB-KW"/>
</dbReference>
<proteinExistence type="inferred from homology"/>
<dbReference type="EMBL" id="QFYP01000001">
    <property type="protein sequence ID" value="RAK61555.1"/>
    <property type="molecule type" value="Genomic_DNA"/>
</dbReference>
<dbReference type="CDD" id="cd06558">
    <property type="entry name" value="crotonase-like"/>
    <property type="match status" value="1"/>
</dbReference>
<dbReference type="Gene3D" id="1.10.12.10">
    <property type="entry name" value="Lyase 2-enoyl-coa Hydratase, Chain A, domain 2"/>
    <property type="match status" value="1"/>
</dbReference>
<dbReference type="InterPro" id="IPR029045">
    <property type="entry name" value="ClpP/crotonase-like_dom_sf"/>
</dbReference>
<reference evidence="3" key="1">
    <citation type="submission" date="2018-05" db="EMBL/GenBank/DDBJ databases">
        <authorList>
            <person name="Li X."/>
        </authorList>
    </citation>
    <scope>NUCLEOTIDE SEQUENCE [LARGE SCALE GENOMIC DNA]</scope>
    <source>
        <strain evidence="3">HKS-05</strain>
    </source>
</reference>
<dbReference type="InterPro" id="IPR014748">
    <property type="entry name" value="Enoyl-CoA_hydra_C"/>
</dbReference>
<comment type="caution">
    <text evidence="2">The sequence shown here is derived from an EMBL/GenBank/DDBJ whole genome shotgun (WGS) entry which is preliminary data.</text>
</comment>
<dbReference type="PANTHER" id="PTHR42964:SF1">
    <property type="entry name" value="POLYKETIDE BIOSYNTHESIS ENOYL-COA HYDRATASE PKSH-RELATED"/>
    <property type="match status" value="1"/>
</dbReference>
<name>A0A328B4R1_9CAUL</name>
<evidence type="ECO:0000256" key="1">
    <source>
        <dbReference type="ARBA" id="ARBA00005254"/>
    </source>
</evidence>